<feature type="compositionally biased region" description="Low complexity" evidence="1">
    <location>
        <begin position="213"/>
        <end position="325"/>
    </location>
</feature>
<sequence>MSHDDFEDNCSHHDPVNDCFVYNAGDSDDCYLDLHSNHGADDHCIVNAPNYFDNLRADDDVNYTFHCNYRNLPHRQRPVNNGVDIGSGAISGQSSPREFTFNPQNVASSLKMDSSNRLVDEGSGLIANVQTTFSRKRANPSVSHIFFSSLQTIASSNAAACVCEVTRQLGVDVFSCSCNGLKGLVLGPNGELGVGEGTGFSAFQARPAFRETSASTATSITSPSQQTTTSNGASTSNVSSSTSTTAAARSSSSPSAVLTATGSSSSTTSADAVGAASPSSATSGASTSTTSAASVTTTTNAQSSASTSSSSTSTIENVETTTTMSQNAGDVVPSWTGSVTTSSATQDSGVISSLTTTGNVNQDSGSTSSLTTSSSTGEPESTATTEESSTTSSTAAASVPSAPTTQPPTTTPFDPLPDFDPLACGGGLKNCGIDICIFGNCESRCKDVKTDGRHCGACYNHCGEGECSNGICGCPTAGDTLCGASPKRTCSSLQTDNRNCGCRDLRSSNDSCGSCGNTCGDGGTCSNGQCQCPAPESNCRAGDSNYCAKLDYEHDNCGTCGFKCRDDSRCLLGNCYKCPPEKPSYCSGPGAGGCTDLRDDRNNCAAAMLFQKTYILTRDHPVSVLAITATWAR</sequence>
<proteinExistence type="predicted"/>
<protein>
    <submittedName>
        <fullName evidence="2">Uncharacterized protein</fullName>
    </submittedName>
</protein>
<accession>A0A2H1G5K9</accession>
<evidence type="ECO:0000256" key="1">
    <source>
        <dbReference type="SAM" id="MobiDB-lite"/>
    </source>
</evidence>
<dbReference type="EMBL" id="LT854255">
    <property type="protein sequence ID" value="SMR48857.1"/>
    <property type="molecule type" value="Genomic_DNA"/>
</dbReference>
<organism evidence="2 3">
    <name type="scientific">Zymoseptoria tritici ST99CH_1E4</name>
    <dbReference type="NCBI Taxonomy" id="1276532"/>
    <lineage>
        <taxon>Eukaryota</taxon>
        <taxon>Fungi</taxon>
        <taxon>Dikarya</taxon>
        <taxon>Ascomycota</taxon>
        <taxon>Pezizomycotina</taxon>
        <taxon>Dothideomycetes</taxon>
        <taxon>Dothideomycetidae</taxon>
        <taxon>Mycosphaerellales</taxon>
        <taxon>Mycosphaerellaceae</taxon>
        <taxon>Zymoseptoria</taxon>
    </lineage>
</organism>
<reference evidence="3" key="1">
    <citation type="submission" date="2017-05" db="EMBL/GenBank/DDBJ databases">
        <authorList>
            <person name="Song R."/>
            <person name="Chenine A.L."/>
            <person name="Ruprecht R.M."/>
        </authorList>
    </citation>
    <scope>NUCLEOTIDE SEQUENCE [LARGE SCALE GENOMIC DNA]</scope>
</reference>
<feature type="region of interest" description="Disordered" evidence="1">
    <location>
        <begin position="213"/>
        <end position="414"/>
    </location>
</feature>
<name>A0A2H1G5K9_ZYMTR</name>
<gene>
    <name evidence="2" type="ORF">ZT1E4_G4249</name>
</gene>
<dbReference type="Proteomes" id="UP000245764">
    <property type="component" value="Chromosome 3"/>
</dbReference>
<dbReference type="AlphaFoldDB" id="A0A2H1G5K9"/>
<feature type="compositionally biased region" description="Low complexity" evidence="1">
    <location>
        <begin position="364"/>
        <end position="404"/>
    </location>
</feature>
<feature type="compositionally biased region" description="Polar residues" evidence="1">
    <location>
        <begin position="335"/>
        <end position="363"/>
    </location>
</feature>
<evidence type="ECO:0000313" key="2">
    <source>
        <dbReference type="EMBL" id="SMR48857.1"/>
    </source>
</evidence>
<evidence type="ECO:0000313" key="3">
    <source>
        <dbReference type="Proteomes" id="UP000245764"/>
    </source>
</evidence>